<dbReference type="PROSITE" id="PS50893">
    <property type="entry name" value="ABC_TRANSPORTER_2"/>
    <property type="match status" value="1"/>
</dbReference>
<dbReference type="InterPro" id="IPR008995">
    <property type="entry name" value="Mo/tungstate-bd_C_term_dom"/>
</dbReference>
<keyword evidence="4 6" id="KW-0067">ATP-binding</keyword>
<dbReference type="PROSITE" id="PS00211">
    <property type="entry name" value="ABC_TRANSPORTER_1"/>
    <property type="match status" value="1"/>
</dbReference>
<keyword evidence="7" id="KW-1185">Reference proteome</keyword>
<name>A0ABV3PYF4_9HYPH</name>
<accession>A0ABV3PYF4</accession>
<dbReference type="InterPro" id="IPR027417">
    <property type="entry name" value="P-loop_NTPase"/>
</dbReference>
<dbReference type="SUPFAM" id="SSF50331">
    <property type="entry name" value="MOP-like"/>
    <property type="match status" value="1"/>
</dbReference>
<dbReference type="PANTHER" id="PTHR43875:SF1">
    <property type="entry name" value="OSMOPROTECTIVE COMPOUNDS UPTAKE ATP-BINDING PROTEIN GGTA"/>
    <property type="match status" value="1"/>
</dbReference>
<feature type="domain" description="ABC transporter" evidence="5">
    <location>
        <begin position="4"/>
        <end position="234"/>
    </location>
</feature>
<dbReference type="InterPro" id="IPR040582">
    <property type="entry name" value="OB_MalK-like"/>
</dbReference>
<reference evidence="6 7" key="1">
    <citation type="submission" date="2024-07" db="EMBL/GenBank/DDBJ databases">
        <title>Description of Labrys sedimenti sp. nov., isolated from a diclofenac-degrading enrichment culture.</title>
        <authorList>
            <person name="Tancsics A."/>
            <person name="Csepanyi A."/>
        </authorList>
    </citation>
    <scope>NUCLEOTIDE SEQUENCE [LARGE SCALE GENOMIC DNA]</scope>
    <source>
        <strain evidence="6 7">LMG 23578</strain>
    </source>
</reference>
<evidence type="ECO:0000256" key="2">
    <source>
        <dbReference type="ARBA" id="ARBA00022448"/>
    </source>
</evidence>
<dbReference type="PANTHER" id="PTHR43875">
    <property type="entry name" value="MALTODEXTRIN IMPORT ATP-BINDING PROTEIN MSMX"/>
    <property type="match status" value="1"/>
</dbReference>
<dbReference type="NCBIfam" id="NF008653">
    <property type="entry name" value="PRK11650.1"/>
    <property type="match status" value="1"/>
</dbReference>
<dbReference type="Pfam" id="PF00005">
    <property type="entry name" value="ABC_tran"/>
    <property type="match status" value="1"/>
</dbReference>
<dbReference type="Pfam" id="PF17912">
    <property type="entry name" value="OB_MalK"/>
    <property type="match status" value="1"/>
</dbReference>
<organism evidence="6 7">
    <name type="scientific">Labrys neptuniae</name>
    <dbReference type="NCBI Taxonomy" id="376174"/>
    <lineage>
        <taxon>Bacteria</taxon>
        <taxon>Pseudomonadati</taxon>
        <taxon>Pseudomonadota</taxon>
        <taxon>Alphaproteobacteria</taxon>
        <taxon>Hyphomicrobiales</taxon>
        <taxon>Xanthobacteraceae</taxon>
        <taxon>Labrys</taxon>
    </lineage>
</organism>
<evidence type="ECO:0000259" key="5">
    <source>
        <dbReference type="PROSITE" id="PS50893"/>
    </source>
</evidence>
<keyword evidence="3" id="KW-0547">Nucleotide-binding</keyword>
<sequence>MSSVTLRGVIKRYGQLEVVHNIDLAIEEGEFVVLLGPSGCGKTTTLRMVAGLEDISQGEIEIAGRVVNSVAPKDRQIAMVFQNYALYPHMTVRQNMEFALKPQKLSAQDVAARITEAVRILGLEALLDRRPSQLSGGQRQRVAMGRAMVRTPKVFLFDEPLSNLDAKLRTQVRLEIAKLHKRLGTTVLYVTHDQVEAMTLADKIVIMKDGHIAQVGSPEEVFAHPRNLFVATFIGSPAMNLIPAEVQQANGQAMLSAGPLRFPVPALIAARLKAGQKAVIGIRPSDIQVAPDGTPGHDASIEVTEYLGSEALLNLRIGEQELCAQIPASSRPSSDRQSIRVNFDPRHLHVFDAASGEAIRA</sequence>
<evidence type="ECO:0000256" key="4">
    <source>
        <dbReference type="ARBA" id="ARBA00022840"/>
    </source>
</evidence>
<comment type="caution">
    <text evidence="6">The sequence shown here is derived from an EMBL/GenBank/DDBJ whole genome shotgun (WGS) entry which is preliminary data.</text>
</comment>
<dbReference type="Gene3D" id="3.40.50.300">
    <property type="entry name" value="P-loop containing nucleotide triphosphate hydrolases"/>
    <property type="match status" value="1"/>
</dbReference>
<dbReference type="GO" id="GO:0005524">
    <property type="term" value="F:ATP binding"/>
    <property type="evidence" value="ECO:0007669"/>
    <property type="project" value="UniProtKB-KW"/>
</dbReference>
<dbReference type="RefSeq" id="WP_367627043.1">
    <property type="nucleotide sequence ID" value="NZ_JBFNQD010000033.1"/>
</dbReference>
<dbReference type="CDD" id="cd03301">
    <property type="entry name" value="ABC_MalK_N"/>
    <property type="match status" value="1"/>
</dbReference>
<dbReference type="Gene3D" id="2.40.50.100">
    <property type="match status" value="1"/>
</dbReference>
<protein>
    <submittedName>
        <fullName evidence="6">Sn-glycerol-3-phosphate ABC transporter ATP-binding protein UgpC</fullName>
    </submittedName>
</protein>
<proteinExistence type="inferred from homology"/>
<dbReference type="Proteomes" id="UP001555786">
    <property type="component" value="Unassembled WGS sequence"/>
</dbReference>
<dbReference type="EMBL" id="JBFNQD010000033">
    <property type="protein sequence ID" value="MEW9310695.1"/>
    <property type="molecule type" value="Genomic_DNA"/>
</dbReference>
<evidence type="ECO:0000256" key="3">
    <source>
        <dbReference type="ARBA" id="ARBA00022741"/>
    </source>
</evidence>
<dbReference type="InterPro" id="IPR003593">
    <property type="entry name" value="AAA+_ATPase"/>
</dbReference>
<evidence type="ECO:0000313" key="7">
    <source>
        <dbReference type="Proteomes" id="UP001555786"/>
    </source>
</evidence>
<dbReference type="Gene3D" id="2.40.50.140">
    <property type="entry name" value="Nucleic acid-binding proteins"/>
    <property type="match status" value="1"/>
</dbReference>
<dbReference type="SMART" id="SM00382">
    <property type="entry name" value="AAA"/>
    <property type="match status" value="1"/>
</dbReference>
<dbReference type="InterPro" id="IPR015855">
    <property type="entry name" value="ABC_transpr_MalK-like"/>
</dbReference>
<gene>
    <name evidence="6" type="primary">ugpC</name>
    <name evidence="6" type="ORF">ABXS05_34495</name>
</gene>
<dbReference type="SUPFAM" id="SSF52540">
    <property type="entry name" value="P-loop containing nucleoside triphosphate hydrolases"/>
    <property type="match status" value="1"/>
</dbReference>
<dbReference type="InterPro" id="IPR047641">
    <property type="entry name" value="ABC_transpr_MalK/UgpC-like"/>
</dbReference>
<comment type="similarity">
    <text evidence="1">Belongs to the ABC transporter superfamily.</text>
</comment>
<evidence type="ECO:0000313" key="6">
    <source>
        <dbReference type="EMBL" id="MEW9310695.1"/>
    </source>
</evidence>
<dbReference type="InterPro" id="IPR012340">
    <property type="entry name" value="NA-bd_OB-fold"/>
</dbReference>
<dbReference type="InterPro" id="IPR003439">
    <property type="entry name" value="ABC_transporter-like_ATP-bd"/>
</dbReference>
<dbReference type="InterPro" id="IPR017871">
    <property type="entry name" value="ABC_transporter-like_CS"/>
</dbReference>
<evidence type="ECO:0000256" key="1">
    <source>
        <dbReference type="ARBA" id="ARBA00005417"/>
    </source>
</evidence>
<keyword evidence="2" id="KW-0813">Transport</keyword>